<keyword evidence="7 17" id="KW-0812">Transmembrane</keyword>
<keyword evidence="6" id="KW-0808">Transferase</keyword>
<gene>
    <name evidence="20" type="ORF">SAMN05661091_3225</name>
</gene>
<comment type="catalytic activity">
    <reaction evidence="1">
        <text>ATP + protein L-histidine = ADP + protein N-phospho-L-histidine.</text>
        <dbReference type="EC" id="2.7.13.3"/>
    </reaction>
</comment>
<dbReference type="Gene3D" id="3.30.565.10">
    <property type="entry name" value="Histidine kinase-like ATPase, C-terminal domain"/>
    <property type="match status" value="1"/>
</dbReference>
<dbReference type="SUPFAM" id="SSF47384">
    <property type="entry name" value="Homodimeric domain of signal transducing histidine kinase"/>
    <property type="match status" value="1"/>
</dbReference>
<evidence type="ECO:0000313" key="21">
    <source>
        <dbReference type="Proteomes" id="UP000192940"/>
    </source>
</evidence>
<dbReference type="Pfam" id="PF00672">
    <property type="entry name" value="HAMP"/>
    <property type="match status" value="1"/>
</dbReference>
<dbReference type="GO" id="GO:0000155">
    <property type="term" value="F:phosphorelay sensor kinase activity"/>
    <property type="evidence" value="ECO:0007669"/>
    <property type="project" value="InterPro"/>
</dbReference>
<dbReference type="InterPro" id="IPR004358">
    <property type="entry name" value="Sig_transdc_His_kin-like_C"/>
</dbReference>
<evidence type="ECO:0000256" key="6">
    <source>
        <dbReference type="ARBA" id="ARBA00022679"/>
    </source>
</evidence>
<dbReference type="GO" id="GO:0005886">
    <property type="term" value="C:plasma membrane"/>
    <property type="evidence" value="ECO:0007669"/>
    <property type="project" value="UniProtKB-SubCell"/>
</dbReference>
<keyword evidence="9 20" id="KW-0418">Kinase</keyword>
<evidence type="ECO:0000313" key="20">
    <source>
        <dbReference type="EMBL" id="SMF85956.1"/>
    </source>
</evidence>
<dbReference type="CDD" id="cd06225">
    <property type="entry name" value="HAMP"/>
    <property type="match status" value="1"/>
</dbReference>
<evidence type="ECO:0000256" key="17">
    <source>
        <dbReference type="SAM" id="Phobius"/>
    </source>
</evidence>
<dbReference type="GO" id="GO:0005524">
    <property type="term" value="F:ATP binding"/>
    <property type="evidence" value="ECO:0007669"/>
    <property type="project" value="UniProtKB-KW"/>
</dbReference>
<dbReference type="EC" id="2.7.13.3" evidence="3"/>
<sequence>MREFFKKRLSLAITLVMFVFGVMVSTFVLIGGSVVLLQHIGIISLSGHPAQDPRGGNPLFPLFILFGLCILLGTALTAFLSKKALNPIRKVIDATHKVAGGDFSVKVDIKGIGELEELSQSFNKMTQELSSTETLRSDFVNNFSHEFKTPIVSLRGFAKLLKENNLTDEERREYLDIIITESERLAALSTNVLTLSKYENLEIIADKAPFRLDEQIRKSIVLMEPKWSAKEITVNVDLDKVIYSGNEDLTQQLWLNLIDNAIKFSYQGGLINITLAYENDEIRFVIEDNGSGMDDQTKAHIFDKFYQGDTSHSKTGYGLGLPLVKRIVELCGGDVGVQSEPDKGSIFTVVLTCLK</sequence>
<organism evidence="20 21">
    <name type="scientific">Paenibacillus uliginis N3/975</name>
    <dbReference type="NCBI Taxonomy" id="1313296"/>
    <lineage>
        <taxon>Bacteria</taxon>
        <taxon>Bacillati</taxon>
        <taxon>Bacillota</taxon>
        <taxon>Bacilli</taxon>
        <taxon>Bacillales</taxon>
        <taxon>Paenibacillaceae</taxon>
        <taxon>Paenibacillus</taxon>
    </lineage>
</organism>
<keyword evidence="11 17" id="KW-1133">Transmembrane helix</keyword>
<keyword evidence="5" id="KW-0597">Phosphoprotein</keyword>
<keyword evidence="10" id="KW-0067">ATP-binding</keyword>
<dbReference type="SMART" id="SM00388">
    <property type="entry name" value="HisKA"/>
    <property type="match status" value="1"/>
</dbReference>
<dbReference type="EMBL" id="LT840184">
    <property type="protein sequence ID" value="SMF85956.1"/>
    <property type="molecule type" value="Genomic_DNA"/>
</dbReference>
<dbReference type="SUPFAM" id="SSF158472">
    <property type="entry name" value="HAMP domain-like"/>
    <property type="match status" value="1"/>
</dbReference>
<keyword evidence="4" id="KW-1003">Cell membrane</keyword>
<evidence type="ECO:0000256" key="9">
    <source>
        <dbReference type="ARBA" id="ARBA00022777"/>
    </source>
</evidence>
<dbReference type="PANTHER" id="PTHR45528:SF11">
    <property type="entry name" value="HISTIDINE KINASE"/>
    <property type="match status" value="1"/>
</dbReference>
<dbReference type="InterPro" id="IPR003660">
    <property type="entry name" value="HAMP_dom"/>
</dbReference>
<feature type="domain" description="Histidine kinase" evidence="18">
    <location>
        <begin position="142"/>
        <end position="355"/>
    </location>
</feature>
<feature type="transmembrane region" description="Helical" evidence="17">
    <location>
        <begin position="12"/>
        <end position="40"/>
    </location>
</feature>
<dbReference type="InterPro" id="IPR050398">
    <property type="entry name" value="HssS/ArlS-like"/>
</dbReference>
<evidence type="ECO:0000259" key="19">
    <source>
        <dbReference type="PROSITE" id="PS50885"/>
    </source>
</evidence>
<evidence type="ECO:0000256" key="16">
    <source>
        <dbReference type="ARBA" id="ARBA00040841"/>
    </source>
</evidence>
<dbReference type="SMART" id="SM00304">
    <property type="entry name" value="HAMP"/>
    <property type="match status" value="1"/>
</dbReference>
<dbReference type="InterPro" id="IPR003594">
    <property type="entry name" value="HATPase_dom"/>
</dbReference>
<keyword evidence="14 17" id="KW-0472">Membrane</keyword>
<evidence type="ECO:0000259" key="18">
    <source>
        <dbReference type="PROSITE" id="PS50109"/>
    </source>
</evidence>
<dbReference type="PANTHER" id="PTHR45528">
    <property type="entry name" value="SENSOR HISTIDINE KINASE CPXA"/>
    <property type="match status" value="1"/>
</dbReference>
<evidence type="ECO:0000256" key="5">
    <source>
        <dbReference type="ARBA" id="ARBA00022553"/>
    </source>
</evidence>
<evidence type="ECO:0000256" key="15">
    <source>
        <dbReference type="ARBA" id="ARBA00037219"/>
    </source>
</evidence>
<dbReference type="STRING" id="1313296.SAMN05661091_3225"/>
<evidence type="ECO:0000256" key="14">
    <source>
        <dbReference type="ARBA" id="ARBA00023136"/>
    </source>
</evidence>
<keyword evidence="12" id="KW-0902">Two-component regulatory system</keyword>
<evidence type="ECO:0000256" key="11">
    <source>
        <dbReference type="ARBA" id="ARBA00022989"/>
    </source>
</evidence>
<keyword evidence="13" id="KW-0843">Virulence</keyword>
<dbReference type="InterPro" id="IPR036890">
    <property type="entry name" value="HATPase_C_sf"/>
</dbReference>
<dbReference type="RefSeq" id="WP_208914106.1">
    <property type="nucleotide sequence ID" value="NZ_LT840184.1"/>
</dbReference>
<protein>
    <recommendedName>
        <fullName evidence="16">Heme sensor protein HssS</fullName>
        <ecNumber evidence="3">2.7.13.3</ecNumber>
    </recommendedName>
</protein>
<dbReference type="Pfam" id="PF02518">
    <property type="entry name" value="HATPase_c"/>
    <property type="match status" value="1"/>
</dbReference>
<dbReference type="SUPFAM" id="SSF55874">
    <property type="entry name" value="ATPase domain of HSP90 chaperone/DNA topoisomerase II/histidine kinase"/>
    <property type="match status" value="1"/>
</dbReference>
<evidence type="ECO:0000256" key="1">
    <source>
        <dbReference type="ARBA" id="ARBA00000085"/>
    </source>
</evidence>
<dbReference type="Pfam" id="PF00512">
    <property type="entry name" value="HisKA"/>
    <property type="match status" value="1"/>
</dbReference>
<keyword evidence="21" id="KW-1185">Reference proteome</keyword>
<dbReference type="PROSITE" id="PS50109">
    <property type="entry name" value="HIS_KIN"/>
    <property type="match status" value="1"/>
</dbReference>
<evidence type="ECO:0000256" key="4">
    <source>
        <dbReference type="ARBA" id="ARBA00022475"/>
    </source>
</evidence>
<dbReference type="InterPro" id="IPR036097">
    <property type="entry name" value="HisK_dim/P_sf"/>
</dbReference>
<accession>A0A1X7HHB5</accession>
<evidence type="ECO:0000256" key="10">
    <source>
        <dbReference type="ARBA" id="ARBA00022840"/>
    </source>
</evidence>
<evidence type="ECO:0000256" key="8">
    <source>
        <dbReference type="ARBA" id="ARBA00022741"/>
    </source>
</evidence>
<dbReference type="Proteomes" id="UP000192940">
    <property type="component" value="Chromosome I"/>
</dbReference>
<evidence type="ECO:0000256" key="3">
    <source>
        <dbReference type="ARBA" id="ARBA00012438"/>
    </source>
</evidence>
<dbReference type="CDD" id="cd00075">
    <property type="entry name" value="HATPase"/>
    <property type="match status" value="1"/>
</dbReference>
<dbReference type="Gene3D" id="1.10.287.130">
    <property type="match status" value="1"/>
</dbReference>
<proteinExistence type="predicted"/>
<dbReference type="PRINTS" id="PR00344">
    <property type="entry name" value="BCTRLSENSOR"/>
</dbReference>
<dbReference type="SMART" id="SM00387">
    <property type="entry name" value="HATPase_c"/>
    <property type="match status" value="1"/>
</dbReference>
<dbReference type="FunFam" id="1.10.287.130:FF:000001">
    <property type="entry name" value="Two-component sensor histidine kinase"/>
    <property type="match status" value="1"/>
</dbReference>
<dbReference type="AlphaFoldDB" id="A0A1X7HHB5"/>
<comment type="function">
    <text evidence="15">Member of the two-component regulatory system HssS/HssR involved in intracellular heme homeostasis and tempering of staphylococcal virulence. HssS functions as a heme sensor histidine kinase which is autophosphorylated at a histidine residue and transfers its phosphate group to an aspartate residue of HssR. HssR/HssS activates the expression of hrtAB, an efflux pump, in response to extracellular heme, hemin, hemoglobin or blood.</text>
</comment>
<dbReference type="InterPro" id="IPR005467">
    <property type="entry name" value="His_kinase_dom"/>
</dbReference>
<keyword evidence="8" id="KW-0547">Nucleotide-binding</keyword>
<feature type="transmembrane region" description="Helical" evidence="17">
    <location>
        <begin position="60"/>
        <end position="80"/>
    </location>
</feature>
<dbReference type="InterPro" id="IPR003661">
    <property type="entry name" value="HisK_dim/P_dom"/>
</dbReference>
<name>A0A1X7HHB5_9BACL</name>
<dbReference type="Gene3D" id="6.10.340.10">
    <property type="match status" value="1"/>
</dbReference>
<reference evidence="20 21" key="1">
    <citation type="submission" date="2017-04" db="EMBL/GenBank/DDBJ databases">
        <authorList>
            <person name="Afonso C.L."/>
            <person name="Miller P.J."/>
            <person name="Scott M.A."/>
            <person name="Spackman E."/>
            <person name="Goraichik I."/>
            <person name="Dimitrov K.M."/>
            <person name="Suarez D.L."/>
            <person name="Swayne D.E."/>
        </authorList>
    </citation>
    <scope>NUCLEOTIDE SEQUENCE [LARGE SCALE GENOMIC DNA]</scope>
    <source>
        <strain evidence="20 21">N3/975</strain>
    </source>
</reference>
<feature type="domain" description="HAMP" evidence="19">
    <location>
        <begin position="82"/>
        <end position="134"/>
    </location>
</feature>
<dbReference type="CDD" id="cd00082">
    <property type="entry name" value="HisKA"/>
    <property type="match status" value="1"/>
</dbReference>
<dbReference type="PROSITE" id="PS50885">
    <property type="entry name" value="HAMP"/>
    <property type="match status" value="1"/>
</dbReference>
<dbReference type="FunFam" id="3.30.565.10:FF:000006">
    <property type="entry name" value="Sensor histidine kinase WalK"/>
    <property type="match status" value="1"/>
</dbReference>
<comment type="subcellular location">
    <subcellularLocation>
        <location evidence="2">Cell membrane</location>
        <topology evidence="2">Multi-pass membrane protein</topology>
    </subcellularLocation>
</comment>
<evidence type="ECO:0000256" key="13">
    <source>
        <dbReference type="ARBA" id="ARBA00023026"/>
    </source>
</evidence>
<evidence type="ECO:0000256" key="7">
    <source>
        <dbReference type="ARBA" id="ARBA00022692"/>
    </source>
</evidence>
<evidence type="ECO:0000256" key="12">
    <source>
        <dbReference type="ARBA" id="ARBA00023012"/>
    </source>
</evidence>
<evidence type="ECO:0000256" key="2">
    <source>
        <dbReference type="ARBA" id="ARBA00004651"/>
    </source>
</evidence>